<dbReference type="CDD" id="cd00082">
    <property type="entry name" value="HisKA"/>
    <property type="match status" value="1"/>
</dbReference>
<dbReference type="PROSITE" id="PS50112">
    <property type="entry name" value="PAS"/>
    <property type="match status" value="1"/>
</dbReference>
<dbReference type="PROSITE" id="PS50109">
    <property type="entry name" value="HIS_KIN"/>
    <property type="match status" value="1"/>
</dbReference>
<dbReference type="Proteomes" id="UP001354971">
    <property type="component" value="Unassembled WGS sequence"/>
</dbReference>
<sequence>MTSKPSPPEPYSADAQQMFVDALDSSGETAWRLDFASMTLEVAGPSVPEMFGIRSRTHQMPMSEWRARLTPESVPRCEACLADLKAWGIGSTELTFVAANGREIVLLDRGRVTRRQEGGEPQVATGLFTDMTEQRALERRFDEVGAFLTAAMEAADLATWRFDFARNIAVIDGPLMRHIQMETDARGEVTGEHWSSFAHPEDLDEIIRGMQAMADGRTSSVDVIYRLRDDKGAWRWIHSFGRVTRHTPDGKGLLAVGILKDETENVRLREQLEASKGYFETIVRKAPAMIHQTDGDGTIMSVSDFWLQFMGYERGEVIGRNSAEFLTPESKIYAETHAFPEFLRKGETRNVSVRFRKKNGEVFDALFNGRLIKNPAFGETHGIAVISDVSQLRKAFRNLERSNRELDRFATVASHDLQEPLRKIGAFAHLLRSRHSAALDDDGISCLDFLLDAANRMQDMIDSLLEYSQIEVRPLRPQPISMIEIVDEVRHRLADRIKDSGAVIKVAGDDALEADRFLLGQILQNLISNAIKYRSDRDPEILIHLSVNRAQFELTVTDNGIGFDPKFADQVFEPFRRLHPRGEFDGAGIGLAIVRQAVDRQGGAVSVESQQGKGTMFAITLPCSKGDEAAA</sequence>
<dbReference type="SMART" id="SM00388">
    <property type="entry name" value="HisKA"/>
    <property type="match status" value="1"/>
</dbReference>
<dbReference type="InterPro" id="IPR003594">
    <property type="entry name" value="HATPase_dom"/>
</dbReference>
<dbReference type="EMBL" id="JAZDRP010000002">
    <property type="protein sequence ID" value="MEE2525653.1"/>
    <property type="molecule type" value="Genomic_DNA"/>
</dbReference>
<dbReference type="InterPro" id="IPR013655">
    <property type="entry name" value="PAS_fold_3"/>
</dbReference>
<evidence type="ECO:0000313" key="10">
    <source>
        <dbReference type="Proteomes" id="UP001354971"/>
    </source>
</evidence>
<dbReference type="InterPro" id="IPR003661">
    <property type="entry name" value="HisK_dim/P_dom"/>
</dbReference>
<dbReference type="InterPro" id="IPR052162">
    <property type="entry name" value="Sensor_kinase/Photoreceptor"/>
</dbReference>
<dbReference type="SMART" id="SM00091">
    <property type="entry name" value="PAS"/>
    <property type="match status" value="3"/>
</dbReference>
<dbReference type="PANTHER" id="PTHR43304">
    <property type="entry name" value="PHYTOCHROME-LIKE PROTEIN CPH1"/>
    <property type="match status" value="1"/>
</dbReference>
<dbReference type="InterPro" id="IPR036097">
    <property type="entry name" value="HisK_dim/P_sf"/>
</dbReference>
<gene>
    <name evidence="9" type="ORF">V0U79_04685</name>
</gene>
<name>A0ABU7LP10_9PROT</name>
<dbReference type="Pfam" id="PF08447">
    <property type="entry name" value="PAS_3"/>
    <property type="match status" value="1"/>
</dbReference>
<dbReference type="InterPro" id="IPR001610">
    <property type="entry name" value="PAC"/>
</dbReference>
<comment type="caution">
    <text evidence="9">The sequence shown here is derived from an EMBL/GenBank/DDBJ whole genome shotgun (WGS) entry which is preliminary data.</text>
</comment>
<evidence type="ECO:0000256" key="2">
    <source>
        <dbReference type="ARBA" id="ARBA00012438"/>
    </source>
</evidence>
<organism evidence="9 10">
    <name type="scientific">Hyphobacterium lacteum</name>
    <dbReference type="NCBI Taxonomy" id="3116575"/>
    <lineage>
        <taxon>Bacteria</taxon>
        <taxon>Pseudomonadati</taxon>
        <taxon>Pseudomonadota</taxon>
        <taxon>Alphaproteobacteria</taxon>
        <taxon>Maricaulales</taxon>
        <taxon>Maricaulaceae</taxon>
        <taxon>Hyphobacterium</taxon>
    </lineage>
</organism>
<dbReference type="EC" id="2.7.13.3" evidence="2"/>
<dbReference type="SUPFAM" id="SSF47384">
    <property type="entry name" value="Homodimeric domain of signal transducing histidine kinase"/>
    <property type="match status" value="1"/>
</dbReference>
<evidence type="ECO:0000259" key="7">
    <source>
        <dbReference type="PROSITE" id="PS50112"/>
    </source>
</evidence>
<keyword evidence="5" id="KW-0418">Kinase</keyword>
<feature type="domain" description="PAC" evidence="8">
    <location>
        <begin position="349"/>
        <end position="401"/>
    </location>
</feature>
<protein>
    <recommendedName>
        <fullName evidence="2">histidine kinase</fullName>
        <ecNumber evidence="2">2.7.13.3</ecNumber>
    </recommendedName>
</protein>
<dbReference type="Pfam" id="PF13426">
    <property type="entry name" value="PAS_9"/>
    <property type="match status" value="1"/>
</dbReference>
<keyword evidence="4" id="KW-0808">Transferase</keyword>
<dbReference type="PROSITE" id="PS50113">
    <property type="entry name" value="PAC"/>
    <property type="match status" value="2"/>
</dbReference>
<feature type="domain" description="PAC" evidence="8">
    <location>
        <begin position="90"/>
        <end position="143"/>
    </location>
</feature>
<dbReference type="InterPro" id="IPR000014">
    <property type="entry name" value="PAS"/>
</dbReference>
<keyword evidence="3" id="KW-0597">Phosphoprotein</keyword>
<evidence type="ECO:0000256" key="3">
    <source>
        <dbReference type="ARBA" id="ARBA00022553"/>
    </source>
</evidence>
<evidence type="ECO:0000256" key="1">
    <source>
        <dbReference type="ARBA" id="ARBA00000085"/>
    </source>
</evidence>
<evidence type="ECO:0000256" key="4">
    <source>
        <dbReference type="ARBA" id="ARBA00022679"/>
    </source>
</evidence>
<dbReference type="Pfam" id="PF00512">
    <property type="entry name" value="HisKA"/>
    <property type="match status" value="1"/>
</dbReference>
<dbReference type="SMART" id="SM00086">
    <property type="entry name" value="PAC"/>
    <property type="match status" value="3"/>
</dbReference>
<dbReference type="InterPro" id="IPR036890">
    <property type="entry name" value="HATPase_C_sf"/>
</dbReference>
<dbReference type="Gene3D" id="1.10.287.130">
    <property type="match status" value="1"/>
</dbReference>
<dbReference type="SMART" id="SM00387">
    <property type="entry name" value="HATPase_c"/>
    <property type="match status" value="1"/>
</dbReference>
<evidence type="ECO:0000313" key="9">
    <source>
        <dbReference type="EMBL" id="MEE2525653.1"/>
    </source>
</evidence>
<dbReference type="InterPro" id="IPR005467">
    <property type="entry name" value="His_kinase_dom"/>
</dbReference>
<dbReference type="PANTHER" id="PTHR43304:SF1">
    <property type="entry name" value="PAC DOMAIN-CONTAINING PROTEIN"/>
    <property type="match status" value="1"/>
</dbReference>
<evidence type="ECO:0000256" key="5">
    <source>
        <dbReference type="ARBA" id="ARBA00022777"/>
    </source>
</evidence>
<dbReference type="Pfam" id="PF02518">
    <property type="entry name" value="HATPase_c"/>
    <property type="match status" value="1"/>
</dbReference>
<comment type="catalytic activity">
    <reaction evidence="1">
        <text>ATP + protein L-histidine = ADP + protein N-phospho-L-histidine.</text>
        <dbReference type="EC" id="2.7.13.3"/>
    </reaction>
</comment>
<dbReference type="InterPro" id="IPR004358">
    <property type="entry name" value="Sig_transdc_His_kin-like_C"/>
</dbReference>
<reference evidence="9 10" key="1">
    <citation type="submission" date="2024-01" db="EMBL/GenBank/DDBJ databases">
        <title>Hyphobacterium bacterium isolated from marine sediment.</title>
        <authorList>
            <person name="Zhao S."/>
        </authorList>
    </citation>
    <scope>NUCLEOTIDE SEQUENCE [LARGE SCALE GENOMIC DNA]</scope>
    <source>
        <strain evidence="10">HN65</strain>
    </source>
</reference>
<proteinExistence type="predicted"/>
<accession>A0ABU7LP10</accession>
<dbReference type="RefSeq" id="WP_330198312.1">
    <property type="nucleotide sequence ID" value="NZ_JAZDRP010000002.1"/>
</dbReference>
<dbReference type="SUPFAM" id="SSF55785">
    <property type="entry name" value="PYP-like sensor domain (PAS domain)"/>
    <property type="match status" value="3"/>
</dbReference>
<dbReference type="CDD" id="cd00130">
    <property type="entry name" value="PAS"/>
    <property type="match status" value="1"/>
</dbReference>
<feature type="domain" description="Histidine kinase" evidence="6">
    <location>
        <begin position="412"/>
        <end position="625"/>
    </location>
</feature>
<dbReference type="NCBIfam" id="TIGR00229">
    <property type="entry name" value="sensory_box"/>
    <property type="match status" value="1"/>
</dbReference>
<dbReference type="InterPro" id="IPR035965">
    <property type="entry name" value="PAS-like_dom_sf"/>
</dbReference>
<evidence type="ECO:0000259" key="6">
    <source>
        <dbReference type="PROSITE" id="PS50109"/>
    </source>
</evidence>
<dbReference type="Gene3D" id="3.30.450.20">
    <property type="entry name" value="PAS domain"/>
    <property type="match status" value="3"/>
</dbReference>
<feature type="domain" description="PAS" evidence="7">
    <location>
        <begin position="275"/>
        <end position="331"/>
    </location>
</feature>
<dbReference type="InterPro" id="IPR000700">
    <property type="entry name" value="PAS-assoc_C"/>
</dbReference>
<dbReference type="Gene3D" id="3.30.565.10">
    <property type="entry name" value="Histidine kinase-like ATPase, C-terminal domain"/>
    <property type="match status" value="1"/>
</dbReference>
<keyword evidence="10" id="KW-1185">Reference proteome</keyword>
<dbReference type="SUPFAM" id="SSF55874">
    <property type="entry name" value="ATPase domain of HSP90 chaperone/DNA topoisomerase II/histidine kinase"/>
    <property type="match status" value="1"/>
</dbReference>
<dbReference type="PRINTS" id="PR00344">
    <property type="entry name" value="BCTRLSENSOR"/>
</dbReference>
<evidence type="ECO:0000259" key="8">
    <source>
        <dbReference type="PROSITE" id="PS50113"/>
    </source>
</evidence>